<dbReference type="Proteomes" id="UP000003786">
    <property type="component" value="Chromosome 4"/>
</dbReference>
<sequence length="55" mass="6265">MSLASTGSKIPKFSGKNKEKSKKYLNCIRFDYMCKQFMSFIKNSKNVCLTVPPPV</sequence>
<proteinExistence type="predicted"/>
<protein>
    <submittedName>
        <fullName evidence="1">Uncharacterized protein</fullName>
    </submittedName>
</protein>
<organism evidence="1 2">
    <name type="scientific">Theileria orientalis strain Shintoku</name>
    <dbReference type="NCBI Taxonomy" id="869250"/>
    <lineage>
        <taxon>Eukaryota</taxon>
        <taxon>Sar</taxon>
        <taxon>Alveolata</taxon>
        <taxon>Apicomplexa</taxon>
        <taxon>Aconoidasida</taxon>
        <taxon>Piroplasmida</taxon>
        <taxon>Theileriidae</taxon>
        <taxon>Theileria</taxon>
    </lineage>
</organism>
<dbReference type="AlphaFoldDB" id="J4DQ19"/>
<keyword evidence="2" id="KW-1185">Reference proteome</keyword>
<name>J4DQ19_THEOR</name>
<evidence type="ECO:0000313" key="1">
    <source>
        <dbReference type="EMBL" id="BAM41684.1"/>
    </source>
</evidence>
<evidence type="ECO:0000313" key="2">
    <source>
        <dbReference type="Proteomes" id="UP000003786"/>
    </source>
</evidence>
<dbReference type="RefSeq" id="XP_009691985.1">
    <property type="nucleotide sequence ID" value="XM_009693690.1"/>
</dbReference>
<reference evidence="1 2" key="1">
    <citation type="journal article" date="2012" name="MBio">
        <title>Comparative genome analysis of three eukaryotic parasites with differing abilities to transform leukocytes reveals key mediators of Theileria-induced leukocyte transformation.</title>
        <authorList>
            <person name="Hayashida K."/>
            <person name="Hara Y."/>
            <person name="Abe T."/>
            <person name="Yamasaki C."/>
            <person name="Toyoda A."/>
            <person name="Kosuge T."/>
            <person name="Suzuki Y."/>
            <person name="Sato Y."/>
            <person name="Kawashima S."/>
            <person name="Katayama T."/>
            <person name="Wakaguri H."/>
            <person name="Inoue N."/>
            <person name="Homma K."/>
            <person name="Tada-Umezaki M."/>
            <person name="Yagi Y."/>
            <person name="Fujii Y."/>
            <person name="Habara T."/>
            <person name="Kanehisa M."/>
            <person name="Watanabe H."/>
            <person name="Ito K."/>
            <person name="Gojobori T."/>
            <person name="Sugawara H."/>
            <person name="Imanishi T."/>
            <person name="Weir W."/>
            <person name="Gardner M."/>
            <person name="Pain A."/>
            <person name="Shiels B."/>
            <person name="Hattori M."/>
            <person name="Nene V."/>
            <person name="Sugimoto C."/>
        </authorList>
    </citation>
    <scope>NUCLEOTIDE SEQUENCE [LARGE SCALE GENOMIC DNA]</scope>
    <source>
        <strain evidence="1 2">Shintoku</strain>
    </source>
</reference>
<dbReference type="VEuPathDB" id="PiroplasmaDB:TOT_040000065"/>
<dbReference type="KEGG" id="tot:TOT_040000065"/>
<gene>
    <name evidence="1" type="ORF">TOT_040000065</name>
</gene>
<dbReference type="EMBL" id="AP011949">
    <property type="protein sequence ID" value="BAM41684.1"/>
    <property type="molecule type" value="Genomic_DNA"/>
</dbReference>
<dbReference type="GeneID" id="20716169"/>
<accession>J4DQ19</accession>